<dbReference type="Pfam" id="PF20247">
    <property type="entry name" value="DUF6602"/>
    <property type="match status" value="1"/>
</dbReference>
<name>A0A7Y9W0V3_9PSED</name>
<evidence type="ECO:0000313" key="2">
    <source>
        <dbReference type="EMBL" id="NYH12205.1"/>
    </source>
</evidence>
<dbReference type="Proteomes" id="UP000553035">
    <property type="component" value="Unassembled WGS sequence"/>
</dbReference>
<sequence length="321" mass="35963">MTGNSWANFISVRVGSLIEESKSITDIFDHNGIRGSIRELFIKQFLEPFLPPQIGIGTGEIINHEGLRSRQLDVVLYNKHRVPPVLVSGSDTGIFPWECVIAVIEVKSTISASALYEAHINANSVTATYEDILESDFEAGGLRLKSNMPAYTPIPYYVFGFTSDLTTSAKDRVTEQIIGGKNYSMGPEGLRLINTFHDLARKRNSFKAIIDGNSHSSNQIKKAKTNLSNLGGNIELTGQKILGICVAGREWSTGNISFGYQNFARYGSEQIRISSNFNHCWRSVFTGTRKEEALAFLHQIIELSYEMPRCREHFEIARYLR</sequence>
<protein>
    <recommendedName>
        <fullName evidence="1">DUF6602 domain-containing protein</fullName>
    </recommendedName>
</protein>
<reference evidence="2 3" key="1">
    <citation type="submission" date="2020-07" db="EMBL/GenBank/DDBJ databases">
        <title>Exploring microbial biodiversity for novel pathways involved in the catabolism of aromatic compounds derived from lignin.</title>
        <authorList>
            <person name="Elkins J."/>
        </authorList>
    </citation>
    <scope>NUCLEOTIDE SEQUENCE [LARGE SCALE GENOMIC DNA]</scope>
    <source>
        <strain evidence="2 3">VanB</strain>
    </source>
</reference>
<dbReference type="CDD" id="cd21173">
    <property type="entry name" value="NucC-like"/>
    <property type="match status" value="1"/>
</dbReference>
<dbReference type="InterPro" id="IPR046537">
    <property type="entry name" value="DUF6602"/>
</dbReference>
<evidence type="ECO:0000313" key="3">
    <source>
        <dbReference type="Proteomes" id="UP000553035"/>
    </source>
</evidence>
<dbReference type="EMBL" id="JACCAT010000001">
    <property type="protein sequence ID" value="NYH12205.1"/>
    <property type="molecule type" value="Genomic_DNA"/>
</dbReference>
<organism evidence="2 3">
    <name type="scientific">Pseudomonas moraviensis</name>
    <dbReference type="NCBI Taxonomy" id="321662"/>
    <lineage>
        <taxon>Bacteria</taxon>
        <taxon>Pseudomonadati</taxon>
        <taxon>Pseudomonadota</taxon>
        <taxon>Gammaproteobacteria</taxon>
        <taxon>Pseudomonadales</taxon>
        <taxon>Pseudomonadaceae</taxon>
        <taxon>Pseudomonas</taxon>
    </lineage>
</organism>
<feature type="domain" description="DUF6602" evidence="1">
    <location>
        <begin position="28"/>
        <end position="126"/>
    </location>
</feature>
<evidence type="ECO:0000259" key="1">
    <source>
        <dbReference type="Pfam" id="PF20247"/>
    </source>
</evidence>
<dbReference type="RefSeq" id="WP_179695228.1">
    <property type="nucleotide sequence ID" value="NZ_JACCAT010000001.1"/>
</dbReference>
<comment type="caution">
    <text evidence="2">The sequence shown here is derived from an EMBL/GenBank/DDBJ whole genome shotgun (WGS) entry which is preliminary data.</text>
</comment>
<proteinExistence type="predicted"/>
<dbReference type="AlphaFoldDB" id="A0A7Y9W0V3"/>
<gene>
    <name evidence="2" type="ORF">GGI52_005248</name>
</gene>
<accession>A0A7Y9W0V3</accession>